<organism evidence="4">
    <name type="scientific">Melampsora larici-populina (strain 98AG31 / pathotype 3-4-7)</name>
    <name type="common">Poplar leaf rust fungus</name>
    <dbReference type="NCBI Taxonomy" id="747676"/>
    <lineage>
        <taxon>Eukaryota</taxon>
        <taxon>Fungi</taxon>
        <taxon>Dikarya</taxon>
        <taxon>Basidiomycota</taxon>
        <taxon>Pucciniomycotina</taxon>
        <taxon>Pucciniomycetes</taxon>
        <taxon>Pucciniales</taxon>
        <taxon>Melampsoraceae</taxon>
        <taxon>Melampsora</taxon>
    </lineage>
</organism>
<comment type="function">
    <text evidence="1">Required for correct functioning of the GINS complex, a complex that plays an essential role in the initiation of DNA replication, and progression of DNA replication forks. GINS complex seems to bind preferentially to single-stranded DNA.</text>
</comment>
<gene>
    <name evidence="3" type="ORF">MELLADRAFT_39408</name>
</gene>
<keyword evidence="1" id="KW-0539">Nucleus</keyword>
<dbReference type="InterPro" id="IPR056783">
    <property type="entry name" value="PSF1_C"/>
</dbReference>
<feature type="non-terminal residue" evidence="3">
    <location>
        <position position="1"/>
    </location>
</feature>
<dbReference type="RefSeq" id="XP_007415833.1">
    <property type="nucleotide sequence ID" value="XM_007415771.1"/>
</dbReference>
<dbReference type="PANTHER" id="PTHR12914">
    <property type="entry name" value="PARTNER OF SLD5"/>
    <property type="match status" value="1"/>
</dbReference>
<dbReference type="HOGENOM" id="CLU_079191_1_0_1"/>
<dbReference type="GO" id="GO:1902983">
    <property type="term" value="P:DNA strand elongation involved in mitotic DNA replication"/>
    <property type="evidence" value="ECO:0007669"/>
    <property type="project" value="TreeGrafter"/>
</dbReference>
<dbReference type="InterPro" id="IPR005339">
    <property type="entry name" value="GINS_Psf1"/>
</dbReference>
<keyword evidence="1" id="KW-0235">DNA replication</keyword>
<dbReference type="FunCoup" id="F4S309">
    <property type="interactions" value="204"/>
</dbReference>
<evidence type="ECO:0000313" key="4">
    <source>
        <dbReference type="Proteomes" id="UP000001072"/>
    </source>
</evidence>
<dbReference type="Proteomes" id="UP000001072">
    <property type="component" value="Unassembled WGS sequence"/>
</dbReference>
<dbReference type="OrthoDB" id="10252587at2759"/>
<dbReference type="EMBL" id="GL883142">
    <property type="protein sequence ID" value="EGG00985.1"/>
    <property type="molecule type" value="Genomic_DNA"/>
</dbReference>
<dbReference type="Gene3D" id="1.20.58.1030">
    <property type="match status" value="1"/>
</dbReference>
<dbReference type="GO" id="GO:0000811">
    <property type="term" value="C:GINS complex"/>
    <property type="evidence" value="ECO:0007669"/>
    <property type="project" value="UniProtKB-UniRule"/>
</dbReference>
<proteinExistence type="inferred from homology"/>
<accession>F4S309</accession>
<dbReference type="PANTHER" id="PTHR12914:SF2">
    <property type="entry name" value="DNA REPLICATION COMPLEX GINS PROTEIN PSF1"/>
    <property type="match status" value="1"/>
</dbReference>
<reference evidence="4" key="1">
    <citation type="journal article" date="2011" name="Proc. Natl. Acad. Sci. U.S.A.">
        <title>Obligate biotrophy features unraveled by the genomic analysis of rust fungi.</title>
        <authorList>
            <person name="Duplessis S."/>
            <person name="Cuomo C.A."/>
            <person name="Lin Y.-C."/>
            <person name="Aerts A."/>
            <person name="Tisserant E."/>
            <person name="Veneault-Fourrey C."/>
            <person name="Joly D.L."/>
            <person name="Hacquard S."/>
            <person name="Amselem J."/>
            <person name="Cantarel B.L."/>
            <person name="Chiu R."/>
            <person name="Coutinho P.M."/>
            <person name="Feau N."/>
            <person name="Field M."/>
            <person name="Frey P."/>
            <person name="Gelhaye E."/>
            <person name="Goldberg J."/>
            <person name="Grabherr M.G."/>
            <person name="Kodira C.D."/>
            <person name="Kohler A."/>
            <person name="Kuees U."/>
            <person name="Lindquist E.A."/>
            <person name="Lucas S.M."/>
            <person name="Mago R."/>
            <person name="Mauceli E."/>
            <person name="Morin E."/>
            <person name="Murat C."/>
            <person name="Pangilinan J.L."/>
            <person name="Park R."/>
            <person name="Pearson M."/>
            <person name="Quesneville H."/>
            <person name="Rouhier N."/>
            <person name="Sakthikumar S."/>
            <person name="Salamov A.A."/>
            <person name="Schmutz J."/>
            <person name="Selles B."/>
            <person name="Shapiro H."/>
            <person name="Tanguay P."/>
            <person name="Tuskan G.A."/>
            <person name="Henrissat B."/>
            <person name="Van de Peer Y."/>
            <person name="Rouze P."/>
            <person name="Ellis J.G."/>
            <person name="Dodds P.N."/>
            <person name="Schein J.E."/>
            <person name="Zhong S."/>
            <person name="Hamelin R.C."/>
            <person name="Grigoriev I.V."/>
            <person name="Szabo L.J."/>
            <person name="Martin F."/>
        </authorList>
    </citation>
    <scope>NUCLEOTIDE SEQUENCE [LARGE SCALE GENOMIC DNA]</scope>
    <source>
        <strain evidence="4">98AG31 / pathotype 3-4-7</strain>
    </source>
</reference>
<dbReference type="eggNOG" id="KOG3303">
    <property type="taxonomic scope" value="Eukaryota"/>
</dbReference>
<dbReference type="GeneID" id="18927802"/>
<dbReference type="STRING" id="747676.F4S309"/>
<feature type="domain" description="DNA replication complex GINS protein PSF1 C-terminal" evidence="2">
    <location>
        <begin position="98"/>
        <end position="149"/>
    </location>
</feature>
<name>F4S309_MELLP</name>
<dbReference type="CDD" id="cd21696">
    <property type="entry name" value="GINS_B_Psf1"/>
    <property type="match status" value="1"/>
</dbReference>
<evidence type="ECO:0000313" key="3">
    <source>
        <dbReference type="EMBL" id="EGG00985.1"/>
    </source>
</evidence>
<dbReference type="VEuPathDB" id="FungiDB:MELLADRAFT_39408"/>
<comment type="subunit">
    <text evidence="1">Component of the GINS complex.</text>
</comment>
<keyword evidence="4" id="KW-1185">Reference proteome</keyword>
<evidence type="ECO:0000259" key="2">
    <source>
        <dbReference type="Pfam" id="PF24997"/>
    </source>
</evidence>
<evidence type="ECO:0000256" key="1">
    <source>
        <dbReference type="RuleBase" id="RU368085"/>
    </source>
</evidence>
<dbReference type="AlphaFoldDB" id="F4S309"/>
<dbReference type="InterPro" id="IPR036224">
    <property type="entry name" value="GINS_bundle-like_dom_sf"/>
</dbReference>
<sequence>RHNKRVLLAYAMQRRNAILDAYWASSGSIPNTLSASSTNITSTTISSTSTVSDPISKVLTPSELDYLRSHSNLVNDLSRPYQAYTINLLGNLSRGPPKDLFIQVECIKELGEVSIGDGGGMIQFELGSRYFVKRGEVERLIEGGWLKEIENS</sequence>
<dbReference type="KEGG" id="mlr:MELLADRAFT_39408"/>
<protein>
    <recommendedName>
        <fullName evidence="1">DNA replication complex GINS protein PSF1</fullName>
    </recommendedName>
</protein>
<comment type="subcellular location">
    <subcellularLocation>
        <location evidence="1">Nucleus</location>
    </subcellularLocation>
</comment>
<comment type="similarity">
    <text evidence="1">Belongs to the GINS1/PSF1 family.</text>
</comment>
<dbReference type="Pfam" id="PF24997">
    <property type="entry name" value="PSF1_C"/>
    <property type="match status" value="1"/>
</dbReference>
<dbReference type="SUPFAM" id="SSF158573">
    <property type="entry name" value="GINS helical bundle-like"/>
    <property type="match status" value="1"/>
</dbReference>
<dbReference type="InParanoid" id="F4S309"/>